<keyword evidence="4 7" id="KW-0547">Nucleotide-binding</keyword>
<keyword evidence="12" id="KW-1185">Reference proteome</keyword>
<dbReference type="InterPro" id="IPR008271">
    <property type="entry name" value="Ser/Thr_kinase_AS"/>
</dbReference>
<keyword evidence="3" id="KW-0808">Transferase</keyword>
<dbReference type="Proteomes" id="UP000529783">
    <property type="component" value="Unassembled WGS sequence"/>
</dbReference>
<evidence type="ECO:0000256" key="4">
    <source>
        <dbReference type="ARBA" id="ARBA00022741"/>
    </source>
</evidence>
<dbReference type="EMBL" id="JACCBA010000001">
    <property type="protein sequence ID" value="NYD49589.1"/>
    <property type="molecule type" value="Genomic_DNA"/>
</dbReference>
<dbReference type="AlphaFoldDB" id="A0A7Y9EKY1"/>
<protein>
    <recommendedName>
        <fullName evidence="1">non-specific serine/threonine protein kinase</fullName>
        <ecNumber evidence="1">2.7.11.1</ecNumber>
    </recommendedName>
</protein>
<feature type="compositionally biased region" description="Low complexity" evidence="8">
    <location>
        <begin position="388"/>
        <end position="409"/>
    </location>
</feature>
<evidence type="ECO:0000256" key="9">
    <source>
        <dbReference type="SAM" id="Phobius"/>
    </source>
</evidence>
<dbReference type="SMART" id="SM00220">
    <property type="entry name" value="S_TKc"/>
    <property type="match status" value="1"/>
</dbReference>
<keyword evidence="9" id="KW-0472">Membrane</keyword>
<sequence>MAQARLLGNRYRLDSVVGRGGMGTVWRAVDIMLDREVAVKEVVLPPGLSEAERAVLYERTFREARASARLNHSGVVTVHDVVEESDRPWIVMELVLAPSLQDIIERGTLEHRRVADIGLQMLGALQHAHQKGILHRDVKPSNVLVTDAGRAVLTDFGIAQMEGDSTLTQTGLVMGSPAYIAPERVQGERAVPASDLWALGATLYAAVEGRSPYERSDAMSSLQAALTEPVPPARNAGPLGRVLEGLLAREPVGRMTAVQALPLLTQVAAMPQPSPPRPPAPLLPNETLADEPSVRYLPETASRTVLDPEDLDPVTRRDVGTGARSDPGARDEPEPVTRRDPGRFQDRGASHRPPPSLTPAPAPSPPRPDPEPRTMLESEWVPPPPSQHPSVQPVQPVQPVQHPSVRQPHPSLPPQTPPPWEQPQQYANWQQPPPPPVHDRPAGGRERRRTVLFVTVAVVLVVAAVLLGAFILRGKVGSGALGGAPGQPAARPLICAPAAVTEGCSETTSVITM</sequence>
<evidence type="ECO:0000256" key="3">
    <source>
        <dbReference type="ARBA" id="ARBA00022679"/>
    </source>
</evidence>
<organism evidence="11 12">
    <name type="scientific">Actinomadura luteofluorescens</name>
    <dbReference type="NCBI Taxonomy" id="46163"/>
    <lineage>
        <taxon>Bacteria</taxon>
        <taxon>Bacillati</taxon>
        <taxon>Actinomycetota</taxon>
        <taxon>Actinomycetes</taxon>
        <taxon>Streptosporangiales</taxon>
        <taxon>Thermomonosporaceae</taxon>
        <taxon>Actinomadura</taxon>
    </lineage>
</organism>
<keyword evidence="9" id="KW-1133">Transmembrane helix</keyword>
<feature type="domain" description="Protein kinase" evidence="10">
    <location>
        <begin position="11"/>
        <end position="264"/>
    </location>
</feature>
<dbReference type="CDD" id="cd14014">
    <property type="entry name" value="STKc_PknB_like"/>
    <property type="match status" value="1"/>
</dbReference>
<reference evidence="11 12" key="1">
    <citation type="submission" date="2020-07" db="EMBL/GenBank/DDBJ databases">
        <title>Sequencing the genomes of 1000 actinobacteria strains.</title>
        <authorList>
            <person name="Klenk H.-P."/>
        </authorList>
    </citation>
    <scope>NUCLEOTIDE SEQUENCE [LARGE SCALE GENOMIC DNA]</scope>
    <source>
        <strain evidence="11 12">DSM 40398</strain>
    </source>
</reference>
<keyword evidence="6 7" id="KW-0067">ATP-binding</keyword>
<keyword evidence="2 11" id="KW-0723">Serine/threonine-protein kinase</keyword>
<feature type="compositionally biased region" description="Pro residues" evidence="8">
    <location>
        <begin position="410"/>
        <end position="421"/>
    </location>
</feature>
<dbReference type="PANTHER" id="PTHR43289">
    <property type="entry name" value="MITOGEN-ACTIVATED PROTEIN KINASE KINASE KINASE 20-RELATED"/>
    <property type="match status" value="1"/>
</dbReference>
<feature type="region of interest" description="Disordered" evidence="8">
    <location>
        <begin position="295"/>
        <end position="444"/>
    </location>
</feature>
<evidence type="ECO:0000259" key="10">
    <source>
        <dbReference type="PROSITE" id="PS50011"/>
    </source>
</evidence>
<keyword evidence="5 11" id="KW-0418">Kinase</keyword>
<dbReference type="GO" id="GO:0005524">
    <property type="term" value="F:ATP binding"/>
    <property type="evidence" value="ECO:0007669"/>
    <property type="project" value="UniProtKB-UniRule"/>
</dbReference>
<gene>
    <name evidence="11" type="ORF">BJY14_005572</name>
</gene>
<feature type="compositionally biased region" description="Basic and acidic residues" evidence="8">
    <location>
        <begin position="327"/>
        <end position="349"/>
    </location>
</feature>
<evidence type="ECO:0000256" key="8">
    <source>
        <dbReference type="SAM" id="MobiDB-lite"/>
    </source>
</evidence>
<dbReference type="SUPFAM" id="SSF56112">
    <property type="entry name" value="Protein kinase-like (PK-like)"/>
    <property type="match status" value="1"/>
</dbReference>
<dbReference type="PROSITE" id="PS50011">
    <property type="entry name" value="PROTEIN_KINASE_DOM"/>
    <property type="match status" value="1"/>
</dbReference>
<dbReference type="EC" id="2.7.11.1" evidence="1"/>
<dbReference type="PANTHER" id="PTHR43289:SF6">
    <property type="entry name" value="SERINE_THREONINE-PROTEIN KINASE NEKL-3"/>
    <property type="match status" value="1"/>
</dbReference>
<evidence type="ECO:0000256" key="6">
    <source>
        <dbReference type="ARBA" id="ARBA00022840"/>
    </source>
</evidence>
<accession>A0A7Y9EKY1</accession>
<dbReference type="GO" id="GO:0004674">
    <property type="term" value="F:protein serine/threonine kinase activity"/>
    <property type="evidence" value="ECO:0007669"/>
    <property type="project" value="UniProtKB-KW"/>
</dbReference>
<evidence type="ECO:0000313" key="12">
    <source>
        <dbReference type="Proteomes" id="UP000529783"/>
    </source>
</evidence>
<evidence type="ECO:0000256" key="2">
    <source>
        <dbReference type="ARBA" id="ARBA00022527"/>
    </source>
</evidence>
<feature type="binding site" evidence="7">
    <location>
        <position position="40"/>
    </location>
    <ligand>
        <name>ATP</name>
        <dbReference type="ChEBI" id="CHEBI:30616"/>
    </ligand>
</feature>
<evidence type="ECO:0000256" key="5">
    <source>
        <dbReference type="ARBA" id="ARBA00022777"/>
    </source>
</evidence>
<dbReference type="PROSITE" id="PS00107">
    <property type="entry name" value="PROTEIN_KINASE_ATP"/>
    <property type="match status" value="1"/>
</dbReference>
<comment type="caution">
    <text evidence="11">The sequence shown here is derived from an EMBL/GenBank/DDBJ whole genome shotgun (WGS) entry which is preliminary data.</text>
</comment>
<dbReference type="Gene3D" id="3.30.200.20">
    <property type="entry name" value="Phosphorylase Kinase, domain 1"/>
    <property type="match status" value="1"/>
</dbReference>
<feature type="transmembrane region" description="Helical" evidence="9">
    <location>
        <begin position="450"/>
        <end position="472"/>
    </location>
</feature>
<proteinExistence type="predicted"/>
<keyword evidence="9" id="KW-0812">Transmembrane</keyword>
<dbReference type="Pfam" id="PF00069">
    <property type="entry name" value="Pkinase"/>
    <property type="match status" value="1"/>
</dbReference>
<dbReference type="InterPro" id="IPR017441">
    <property type="entry name" value="Protein_kinase_ATP_BS"/>
</dbReference>
<evidence type="ECO:0000256" key="1">
    <source>
        <dbReference type="ARBA" id="ARBA00012513"/>
    </source>
</evidence>
<feature type="compositionally biased region" description="Pro residues" evidence="8">
    <location>
        <begin position="352"/>
        <end position="367"/>
    </location>
</feature>
<dbReference type="PROSITE" id="PS00108">
    <property type="entry name" value="PROTEIN_KINASE_ST"/>
    <property type="match status" value="1"/>
</dbReference>
<dbReference type="RefSeq" id="WP_179846275.1">
    <property type="nucleotide sequence ID" value="NZ_JACCBA010000001.1"/>
</dbReference>
<name>A0A7Y9EKY1_9ACTN</name>
<dbReference type="Gene3D" id="1.10.510.10">
    <property type="entry name" value="Transferase(Phosphotransferase) domain 1"/>
    <property type="match status" value="1"/>
</dbReference>
<evidence type="ECO:0000256" key="7">
    <source>
        <dbReference type="PROSITE-ProRule" id="PRU10141"/>
    </source>
</evidence>
<dbReference type="InterPro" id="IPR000719">
    <property type="entry name" value="Prot_kinase_dom"/>
</dbReference>
<dbReference type="InterPro" id="IPR011009">
    <property type="entry name" value="Kinase-like_dom_sf"/>
</dbReference>
<evidence type="ECO:0000313" key="11">
    <source>
        <dbReference type="EMBL" id="NYD49589.1"/>
    </source>
</evidence>